<gene>
    <name evidence="3" type="ORF">METZ01_LOCUS371436</name>
</gene>
<protein>
    <recommendedName>
        <fullName evidence="2">Glutamate-ammonia ligase adenylyltransferase repeated domain-containing protein</fullName>
    </recommendedName>
</protein>
<dbReference type="InterPro" id="IPR005190">
    <property type="entry name" value="GlnE_rpt_dom"/>
</dbReference>
<accession>A0A382T9X3</accession>
<dbReference type="Pfam" id="PF03710">
    <property type="entry name" value="GlnE"/>
    <property type="match status" value="1"/>
</dbReference>
<dbReference type="PANTHER" id="PTHR47320:SF1">
    <property type="entry name" value="BIFUNCTIONAL URIDYLYLTRANSFERASE_URIDYLYL-REMOVING ENZYME"/>
    <property type="match status" value="1"/>
</dbReference>
<dbReference type="InterPro" id="IPR010043">
    <property type="entry name" value="UTase/UR"/>
</dbReference>
<dbReference type="PANTHER" id="PTHR47320">
    <property type="entry name" value="BIFUNCTIONAL URIDYLYLTRANSFERASE/URIDYLYL-REMOVING ENZYME"/>
    <property type="match status" value="1"/>
</dbReference>
<dbReference type="EMBL" id="UINC01134807">
    <property type="protein sequence ID" value="SVD18582.1"/>
    <property type="molecule type" value="Genomic_DNA"/>
</dbReference>
<dbReference type="GO" id="GO:0008773">
    <property type="term" value="F:[protein-PII] uridylyltransferase activity"/>
    <property type="evidence" value="ECO:0007669"/>
    <property type="project" value="InterPro"/>
</dbReference>
<dbReference type="CDD" id="cd05401">
    <property type="entry name" value="NT_GlnE_GlnD_like"/>
    <property type="match status" value="1"/>
</dbReference>
<feature type="domain" description="Glutamate-ammonia ligase adenylyltransferase repeated" evidence="2">
    <location>
        <begin position="60"/>
        <end position="129"/>
    </location>
</feature>
<sequence length="212" mass="24017">MNAIVNPRRIINRRALIAEISLGLEGKYFEPPMRSGVVSQLKNALQTGCIEIRERFETSGNSLNTLAENSLLIDQLVRVIFDVATDRVYPVANRSTSERLSVIAIGGYGRGELAPHSDIDLMFLHPYKQAPYIEQIVEFVLYMLWDLGLNVGHSTRSINDCVRLSKHDVKVQTSLLDARWLWGEQQLFRDFQKQYNAEVVTSHGPGFVEAKL</sequence>
<dbReference type="AlphaFoldDB" id="A0A382T9X3"/>
<organism evidence="3">
    <name type="scientific">marine metagenome</name>
    <dbReference type="NCBI Taxonomy" id="408172"/>
    <lineage>
        <taxon>unclassified sequences</taxon>
        <taxon>metagenomes</taxon>
        <taxon>ecological metagenomes</taxon>
    </lineage>
</organism>
<dbReference type="SUPFAM" id="SSF81301">
    <property type="entry name" value="Nucleotidyltransferase"/>
    <property type="match status" value="1"/>
</dbReference>
<evidence type="ECO:0000259" key="2">
    <source>
        <dbReference type="Pfam" id="PF03710"/>
    </source>
</evidence>
<dbReference type="GO" id="GO:0016787">
    <property type="term" value="F:hydrolase activity"/>
    <property type="evidence" value="ECO:0007669"/>
    <property type="project" value="UniProtKB-KW"/>
</dbReference>
<reference evidence="3" key="1">
    <citation type="submission" date="2018-05" db="EMBL/GenBank/DDBJ databases">
        <authorList>
            <person name="Lanie J.A."/>
            <person name="Ng W.-L."/>
            <person name="Kazmierczak K.M."/>
            <person name="Andrzejewski T.M."/>
            <person name="Davidsen T.M."/>
            <person name="Wayne K.J."/>
            <person name="Tettelin H."/>
            <person name="Glass J.I."/>
            <person name="Rusch D."/>
            <person name="Podicherti R."/>
            <person name="Tsui H.-C.T."/>
            <person name="Winkler M.E."/>
        </authorList>
    </citation>
    <scope>NUCLEOTIDE SEQUENCE</scope>
</reference>
<name>A0A382T9X3_9ZZZZ</name>
<proteinExistence type="predicted"/>
<evidence type="ECO:0000256" key="1">
    <source>
        <dbReference type="ARBA" id="ARBA00022801"/>
    </source>
</evidence>
<dbReference type="Gene3D" id="3.30.460.10">
    <property type="entry name" value="Beta Polymerase, domain 2"/>
    <property type="match status" value="1"/>
</dbReference>
<evidence type="ECO:0000313" key="3">
    <source>
        <dbReference type="EMBL" id="SVD18582.1"/>
    </source>
</evidence>
<keyword evidence="1" id="KW-0378">Hydrolase</keyword>
<feature type="non-terminal residue" evidence="3">
    <location>
        <position position="212"/>
    </location>
</feature>
<dbReference type="GO" id="GO:0008882">
    <property type="term" value="F:[glutamate-ammonia-ligase] adenylyltransferase activity"/>
    <property type="evidence" value="ECO:0007669"/>
    <property type="project" value="InterPro"/>
</dbReference>
<dbReference type="InterPro" id="IPR043519">
    <property type="entry name" value="NT_sf"/>
</dbReference>